<dbReference type="KEGG" id="mrtj:KHC33_00620"/>
<proteinExistence type="predicted"/>
<sequence>MKTTTRVKKINGHEYLYEITYYYDKETRRTRQKSRYLGKNIDGQPVRVREKAKTPERVYAFGEFIPYLQAVKTLQIQEILAAHLTDHEVRLFLTLLFAGIHHPDALHSPASWYDGTVLPRFFSGLKITAQNITRLLKKLGEGSIHLSICRSLSQIPESGNMRISTVNIPMIQETSWFKGISHHGIEPIALFYDNIDNIPVGYLSTAQYLITSDLIKAINAGMHLFSGKKGVIISGKTYSSSMNLYGAIYSELPVIFPLDPDHDIIKEEIKQYRTDLMHPKNLKIFRGETLFVIPVNLTLETVNLKGYIIYSPRKEEEIRERFSEDVNLILENLNDKPIYKWVNPAEAVADVAGKYEPFLQWRVQNNRILVDVKKKALGKYLKNSGISVIISGDPEYQWDTCLEWLEERAKSENFLTTFIKNFQVFPLSVDSEIMRNGAFLIAFIAHVITNWVHVQYEKSGLLSIYTAEKIALELTKIRLIGLGNDRVLITGLSSRQKEILDTLKWTAEV</sequence>
<dbReference type="EMBL" id="CP075546">
    <property type="protein sequence ID" value="QVV89077.1"/>
    <property type="molecule type" value="Genomic_DNA"/>
</dbReference>
<dbReference type="RefSeq" id="WP_214419879.1">
    <property type="nucleotide sequence ID" value="NZ_CP075546.1"/>
</dbReference>
<evidence type="ECO:0000313" key="2">
    <source>
        <dbReference type="Proteomes" id="UP000680656"/>
    </source>
</evidence>
<dbReference type="Proteomes" id="UP000680656">
    <property type="component" value="Chromosome"/>
</dbReference>
<protein>
    <submittedName>
        <fullName evidence="1">Uncharacterized protein</fullName>
    </submittedName>
</protein>
<dbReference type="AlphaFoldDB" id="A0A8E7AWR1"/>
<dbReference type="GeneID" id="65095642"/>
<gene>
    <name evidence="1" type="ORF">KHC33_00620</name>
</gene>
<reference evidence="1 2" key="1">
    <citation type="submission" date="2021-05" db="EMBL/GenBank/DDBJ databases">
        <title>A novel Methanospirillum isolate from a pyrite-forming mixed culture.</title>
        <authorList>
            <person name="Bunk B."/>
            <person name="Sproer C."/>
            <person name="Spring S."/>
            <person name="Pester M."/>
        </authorList>
    </citation>
    <scope>NUCLEOTIDE SEQUENCE [LARGE SCALE GENOMIC DNA]</scope>
    <source>
        <strain evidence="1 2">J.3.6.1-F.2.7.3</strain>
    </source>
</reference>
<accession>A0A8E7AWR1</accession>
<keyword evidence="2" id="KW-1185">Reference proteome</keyword>
<organism evidence="1 2">
    <name type="scientific">Methanospirillum purgamenti</name>
    <dbReference type="NCBI Taxonomy" id="2834276"/>
    <lineage>
        <taxon>Archaea</taxon>
        <taxon>Methanobacteriati</taxon>
        <taxon>Methanobacteriota</taxon>
        <taxon>Stenosarchaea group</taxon>
        <taxon>Methanomicrobia</taxon>
        <taxon>Methanomicrobiales</taxon>
        <taxon>Methanospirillaceae</taxon>
        <taxon>Methanospirillum</taxon>
    </lineage>
</organism>
<evidence type="ECO:0000313" key="1">
    <source>
        <dbReference type="EMBL" id="QVV89077.1"/>
    </source>
</evidence>
<name>A0A8E7AWR1_9EURY</name>